<sequence>MRAWVTNNFSFLSFGFPFVANMSMSMVRPQSSSATALNCQLCSQ</sequence>
<keyword evidence="1" id="KW-0732">Signal</keyword>
<evidence type="ECO:0000313" key="2">
    <source>
        <dbReference type="EMBL" id="MBX65948.1"/>
    </source>
</evidence>
<evidence type="ECO:0000256" key="1">
    <source>
        <dbReference type="SAM" id="SignalP"/>
    </source>
</evidence>
<feature type="chain" id="PRO_5015182372" evidence="1">
    <location>
        <begin position="16"/>
        <end position="44"/>
    </location>
</feature>
<name>A0A2P2QG39_RHIMU</name>
<reference evidence="2" key="1">
    <citation type="submission" date="2018-02" db="EMBL/GenBank/DDBJ databases">
        <title>Rhizophora mucronata_Transcriptome.</title>
        <authorList>
            <person name="Meera S.P."/>
            <person name="Sreeshan A."/>
            <person name="Augustine A."/>
        </authorList>
    </citation>
    <scope>NUCLEOTIDE SEQUENCE</scope>
    <source>
        <tissue evidence="2">Leaf</tissue>
    </source>
</reference>
<accession>A0A2P2QG39</accession>
<proteinExistence type="predicted"/>
<organism evidence="2">
    <name type="scientific">Rhizophora mucronata</name>
    <name type="common">Asiatic mangrove</name>
    <dbReference type="NCBI Taxonomy" id="61149"/>
    <lineage>
        <taxon>Eukaryota</taxon>
        <taxon>Viridiplantae</taxon>
        <taxon>Streptophyta</taxon>
        <taxon>Embryophyta</taxon>
        <taxon>Tracheophyta</taxon>
        <taxon>Spermatophyta</taxon>
        <taxon>Magnoliopsida</taxon>
        <taxon>eudicotyledons</taxon>
        <taxon>Gunneridae</taxon>
        <taxon>Pentapetalae</taxon>
        <taxon>rosids</taxon>
        <taxon>fabids</taxon>
        <taxon>Malpighiales</taxon>
        <taxon>Rhizophoraceae</taxon>
        <taxon>Rhizophora</taxon>
    </lineage>
</organism>
<dbReference type="EMBL" id="GGEC01085464">
    <property type="protein sequence ID" value="MBX65948.1"/>
    <property type="molecule type" value="Transcribed_RNA"/>
</dbReference>
<feature type="signal peptide" evidence="1">
    <location>
        <begin position="1"/>
        <end position="15"/>
    </location>
</feature>
<protein>
    <submittedName>
        <fullName evidence="2">Uncharacterized protein</fullName>
    </submittedName>
</protein>
<dbReference type="AlphaFoldDB" id="A0A2P2QG39"/>